<dbReference type="GO" id="GO:0003917">
    <property type="term" value="F:DNA topoisomerase type I (single strand cut, ATP-independent) activity"/>
    <property type="evidence" value="ECO:0007669"/>
    <property type="project" value="UniProtKB-UniRule"/>
</dbReference>
<keyword evidence="5" id="KW-0862">Zinc</keyword>
<dbReference type="Pfam" id="PF01751">
    <property type="entry name" value="Toprim"/>
    <property type="match status" value="1"/>
</dbReference>
<evidence type="ECO:0000256" key="3">
    <source>
        <dbReference type="ARBA" id="ARBA00022723"/>
    </source>
</evidence>
<evidence type="ECO:0000256" key="10">
    <source>
        <dbReference type="HAMAP-Rule" id="MF_00952"/>
    </source>
</evidence>
<feature type="site" description="Interaction with DNA" evidence="10">
    <location>
        <position position="331"/>
    </location>
</feature>
<dbReference type="NCBIfam" id="TIGR01051">
    <property type="entry name" value="topA_bact"/>
    <property type="match status" value="1"/>
</dbReference>
<dbReference type="InterPro" id="IPR006171">
    <property type="entry name" value="TOPRIM_dom"/>
</dbReference>
<organism evidence="13 14">
    <name type="scientific">Candidatus Ryanbacteria bacterium RIFCSPHIGHO2_02_FULL_45_13b</name>
    <dbReference type="NCBI Taxonomy" id="1802117"/>
    <lineage>
        <taxon>Bacteria</taxon>
        <taxon>Candidatus Ryaniibacteriota</taxon>
    </lineage>
</organism>
<dbReference type="InterPro" id="IPR034149">
    <property type="entry name" value="TOPRIM_TopoI"/>
</dbReference>
<name>A0A1G2G5N6_9BACT</name>
<evidence type="ECO:0000259" key="11">
    <source>
        <dbReference type="PROSITE" id="PS50880"/>
    </source>
</evidence>
<evidence type="ECO:0000256" key="9">
    <source>
        <dbReference type="ARBA" id="ARBA00023235"/>
    </source>
</evidence>
<comment type="catalytic activity">
    <reaction evidence="1 10">
        <text>ATP-independent breakage of single-stranded DNA, followed by passage and rejoining.</text>
        <dbReference type="EC" id="5.6.2.1"/>
    </reaction>
</comment>
<dbReference type="SMART" id="SM00437">
    <property type="entry name" value="TOP1Ac"/>
    <property type="match status" value="1"/>
</dbReference>
<dbReference type="InterPro" id="IPR013497">
    <property type="entry name" value="Topo_IA_cen"/>
</dbReference>
<dbReference type="InterPro" id="IPR028612">
    <property type="entry name" value="Topoisom_1_IA"/>
</dbReference>
<dbReference type="GO" id="GO:0005694">
    <property type="term" value="C:chromosome"/>
    <property type="evidence" value="ECO:0007669"/>
    <property type="project" value="InterPro"/>
</dbReference>
<feature type="site" description="Interaction with DNA" evidence="10">
    <location>
        <position position="520"/>
    </location>
</feature>
<dbReference type="InterPro" id="IPR013498">
    <property type="entry name" value="Topo_IA_Znf"/>
</dbReference>
<evidence type="ECO:0000256" key="2">
    <source>
        <dbReference type="ARBA" id="ARBA00009446"/>
    </source>
</evidence>
<feature type="site" description="Interaction with DNA" evidence="10">
    <location>
        <position position="165"/>
    </location>
</feature>
<dbReference type="Gene3D" id="1.10.460.10">
    <property type="entry name" value="Topoisomerase I, domain 2"/>
    <property type="match status" value="1"/>
</dbReference>
<keyword evidence="9 10" id="KW-0413">Isomerase</keyword>
<dbReference type="SUPFAM" id="SSF56712">
    <property type="entry name" value="Prokaryotic type I DNA topoisomerase"/>
    <property type="match status" value="1"/>
</dbReference>
<comment type="caution">
    <text evidence="13">The sequence shown here is derived from an EMBL/GenBank/DDBJ whole genome shotgun (WGS) entry which is preliminary data.</text>
</comment>
<evidence type="ECO:0000313" key="14">
    <source>
        <dbReference type="Proteomes" id="UP000176576"/>
    </source>
</evidence>
<dbReference type="SMART" id="SM00436">
    <property type="entry name" value="TOP1Bc"/>
    <property type="match status" value="1"/>
</dbReference>
<keyword evidence="7 10" id="KW-0799">Topoisomerase</keyword>
<dbReference type="InterPro" id="IPR013824">
    <property type="entry name" value="Topo_IA_cen_sub1"/>
</dbReference>
<dbReference type="HAMAP" id="MF_00952">
    <property type="entry name" value="Topoisom_1_prok"/>
    <property type="match status" value="1"/>
</dbReference>
<dbReference type="InterPro" id="IPR013826">
    <property type="entry name" value="Topo_IA_cen_sub3"/>
</dbReference>
<dbReference type="GO" id="GO:0003677">
    <property type="term" value="F:DNA binding"/>
    <property type="evidence" value="ECO:0007669"/>
    <property type="project" value="UniProtKB-KW"/>
</dbReference>
<dbReference type="PANTHER" id="PTHR42785:SF1">
    <property type="entry name" value="DNA TOPOISOMERASE"/>
    <property type="match status" value="1"/>
</dbReference>
<dbReference type="CDD" id="cd00186">
    <property type="entry name" value="TOP1Ac"/>
    <property type="match status" value="1"/>
</dbReference>
<keyword evidence="4" id="KW-0863">Zinc-finger</keyword>
<keyword evidence="3" id="KW-0479">Metal-binding</keyword>
<dbReference type="EMBL" id="MHNN01000020">
    <property type="protein sequence ID" value="OGZ45585.1"/>
    <property type="molecule type" value="Genomic_DNA"/>
</dbReference>
<evidence type="ECO:0000256" key="5">
    <source>
        <dbReference type="ARBA" id="ARBA00022833"/>
    </source>
</evidence>
<comment type="function">
    <text evidence="10">Releases the supercoiling and torsional tension of DNA, which is introduced during the DNA replication and transcription, by transiently cleaving and rejoining one strand of the DNA duplex. Introduces a single-strand break via transesterification at a target site in duplex DNA. The scissile phosphodiester is attacked by the catalytic tyrosine of the enzyme, resulting in the formation of a DNA-(5'-phosphotyrosyl)-enzyme intermediate and the expulsion of a 3'-OH DNA strand. The free DNA strand then undergoes passage around the unbroken strand, thus removing DNA supercoils. Finally, in the religation step, the DNA 3'-OH attacks the covalent intermediate to expel the active-site tyrosine and restore the DNA phosphodiester backbone.</text>
</comment>
<dbReference type="InterPro" id="IPR013825">
    <property type="entry name" value="Topo_IA_cen_sub2"/>
</dbReference>
<accession>A0A1G2G5N6</accession>
<feature type="site" description="Interaction with DNA" evidence="10">
    <location>
        <position position="32"/>
    </location>
</feature>
<feature type="domain" description="Topo IA-type catalytic" evidence="12">
    <location>
        <begin position="154"/>
        <end position="589"/>
    </location>
</feature>
<feature type="site" description="Interaction with DNA" evidence="10">
    <location>
        <position position="180"/>
    </location>
</feature>
<dbReference type="AlphaFoldDB" id="A0A1G2G5N6"/>
<dbReference type="PROSITE" id="PS52039">
    <property type="entry name" value="TOPO_IA_2"/>
    <property type="match status" value="1"/>
</dbReference>
<dbReference type="SUPFAM" id="SSF57783">
    <property type="entry name" value="Zinc beta-ribbon"/>
    <property type="match status" value="1"/>
</dbReference>
<keyword evidence="6" id="KW-0460">Magnesium</keyword>
<dbReference type="PROSITE" id="PS00396">
    <property type="entry name" value="TOPO_IA_1"/>
    <property type="match status" value="1"/>
</dbReference>
<evidence type="ECO:0000256" key="8">
    <source>
        <dbReference type="ARBA" id="ARBA00023125"/>
    </source>
</evidence>
<protein>
    <recommendedName>
        <fullName evidence="10">DNA topoisomerase 1</fullName>
        <ecNumber evidence="10">5.6.2.1</ecNumber>
    </recommendedName>
    <alternativeName>
        <fullName evidence="10">DNA topoisomerase I</fullName>
    </alternativeName>
</protein>
<evidence type="ECO:0000256" key="1">
    <source>
        <dbReference type="ARBA" id="ARBA00000213"/>
    </source>
</evidence>
<dbReference type="InterPro" id="IPR003601">
    <property type="entry name" value="Topo_IA_2"/>
</dbReference>
<dbReference type="EC" id="5.6.2.1" evidence="10"/>
<reference evidence="13 14" key="1">
    <citation type="journal article" date="2016" name="Nat. Commun.">
        <title>Thousands of microbial genomes shed light on interconnected biogeochemical processes in an aquifer system.</title>
        <authorList>
            <person name="Anantharaman K."/>
            <person name="Brown C.T."/>
            <person name="Hug L.A."/>
            <person name="Sharon I."/>
            <person name="Castelle C.J."/>
            <person name="Probst A.J."/>
            <person name="Thomas B.C."/>
            <person name="Singh A."/>
            <person name="Wilkins M.J."/>
            <person name="Karaoz U."/>
            <person name="Brodie E.L."/>
            <person name="Williams K.H."/>
            <person name="Hubbard S.S."/>
            <person name="Banfield J.F."/>
        </authorList>
    </citation>
    <scope>NUCLEOTIDE SEQUENCE [LARGE SCALE GENOMIC DNA]</scope>
</reference>
<dbReference type="PROSITE" id="PS50880">
    <property type="entry name" value="TOPRIM"/>
    <property type="match status" value="1"/>
</dbReference>
<dbReference type="InterPro" id="IPR023405">
    <property type="entry name" value="Topo_IA_core_domain"/>
</dbReference>
<dbReference type="Gene3D" id="2.70.20.10">
    <property type="entry name" value="Topoisomerase I, domain 3"/>
    <property type="match status" value="1"/>
</dbReference>
<dbReference type="Pfam" id="PF01131">
    <property type="entry name" value="Topoisom_bac"/>
    <property type="match status" value="1"/>
</dbReference>
<dbReference type="Gene3D" id="3.30.65.10">
    <property type="entry name" value="Bacterial Topoisomerase I, domain 1"/>
    <property type="match status" value="2"/>
</dbReference>
<dbReference type="InterPro" id="IPR005733">
    <property type="entry name" value="TopoI_bac-type"/>
</dbReference>
<comment type="subunit">
    <text evidence="10">Monomer.</text>
</comment>
<dbReference type="Proteomes" id="UP000176576">
    <property type="component" value="Unassembled WGS sequence"/>
</dbReference>
<feature type="region of interest" description="Interaction with DNA" evidence="10">
    <location>
        <begin position="188"/>
        <end position="193"/>
    </location>
</feature>
<dbReference type="CDD" id="cd03363">
    <property type="entry name" value="TOPRIM_TopoIA_TopoI"/>
    <property type="match status" value="1"/>
</dbReference>
<dbReference type="InterPro" id="IPR000380">
    <property type="entry name" value="Topo_IA"/>
</dbReference>
<dbReference type="PRINTS" id="PR00417">
    <property type="entry name" value="PRTPISMRASEI"/>
</dbReference>
<dbReference type="SMART" id="SM00493">
    <property type="entry name" value="TOPRIM"/>
    <property type="match status" value="1"/>
</dbReference>
<feature type="domain" description="Toprim" evidence="11">
    <location>
        <begin position="2"/>
        <end position="114"/>
    </location>
</feature>
<dbReference type="Gene3D" id="1.10.290.10">
    <property type="entry name" value="Topoisomerase I, domain 4"/>
    <property type="match status" value="1"/>
</dbReference>
<keyword evidence="8 10" id="KW-0238">DNA-binding</keyword>
<feature type="site" description="Interaction with DNA" evidence="10">
    <location>
        <position position="173"/>
    </location>
</feature>
<dbReference type="GO" id="GO:0008270">
    <property type="term" value="F:zinc ion binding"/>
    <property type="evidence" value="ECO:0007669"/>
    <property type="project" value="UniProtKB-KW"/>
</dbReference>
<evidence type="ECO:0000313" key="13">
    <source>
        <dbReference type="EMBL" id="OGZ45585.1"/>
    </source>
</evidence>
<feature type="active site" description="O-(5'-phospho-DNA)-tyrosine intermediate" evidence="10">
    <location>
        <position position="329"/>
    </location>
</feature>
<evidence type="ECO:0000256" key="4">
    <source>
        <dbReference type="ARBA" id="ARBA00022771"/>
    </source>
</evidence>
<dbReference type="GO" id="GO:0006265">
    <property type="term" value="P:DNA topological change"/>
    <property type="evidence" value="ECO:0007669"/>
    <property type="project" value="UniProtKB-UniRule"/>
</dbReference>
<evidence type="ECO:0000256" key="6">
    <source>
        <dbReference type="ARBA" id="ARBA00022842"/>
    </source>
</evidence>
<feature type="site" description="Interaction with DNA" evidence="10">
    <location>
        <position position="168"/>
    </location>
</feature>
<sequence>MKTLVIVESPTKAKTISRFLGKDFIVESSYGHIRDLPSSTLGIDVEHNFEPKYLVPRKASAQVKKLKELAKKADEVILATDEDREGEAIAWHLAQALNLGRENEKIETKEAKKTKTRKKTSPAKAHTLEIQRIVFHEITKKAIENALQHPRALDMNLVDAQQARRILDRIVGYKLSPFLWKKIVRGLSAGRVQSVAVRLIVDREREIEQFKPQEYWSITAHLAPSAGEKKPFTALLAAKDGQPLDKLAINSQAQADEIVADLADASYIIQSVEKKETKRTPPPPFTTSTLQQIASHRLGYSARQTMRFAQQLYEGIDIGEHGHTGLITYMRTDSLNLSADALSAARTYIASAFGAPYVLEHPRTYKTKSKGAQEAHEAIRPTDVTRAPADIKQYLDKQQYKLYELIWQRFVATQMPEALFDATSVDITSNGKRAAYIFHATGSVLKFDGFLNVYPLKTEDILIPELTQGEHLDLDHVEPKQHFTEPPPRYSEASLIKILEKNGIGRPSTYAPTIGTIQERNYIQKNEAKRFTPTEMGIMVTDMLVEHFPNIVDVAFTAEMEETLDKIADGTEAWVPAIRAFYEPFEKHLEIKYKTVEKQIVEETTNELCEKCTKPMVIKTGRFGKFLACSGFPECKNTKRLPEDTLGIKCPSCKDGDLIQRRSKRGKMFYGCSAYPKCTFALWDRPTGEPCPKCGSLLVTKGKNILCSNKECAHKTPEALSTKEGE</sequence>
<dbReference type="Gene3D" id="3.40.50.140">
    <property type="match status" value="1"/>
</dbReference>
<dbReference type="InterPro" id="IPR023406">
    <property type="entry name" value="Topo_IA_AS"/>
</dbReference>
<gene>
    <name evidence="10" type="primary">topA</name>
    <name evidence="13" type="ORF">A3J54_02030</name>
</gene>
<dbReference type="STRING" id="1802117.A3J54_02030"/>
<dbReference type="InterPro" id="IPR003602">
    <property type="entry name" value="Topo_IA_DNA-bd_dom"/>
</dbReference>
<proteinExistence type="inferred from homology"/>
<comment type="similarity">
    <text evidence="2 10">Belongs to the type IA topoisomerase family.</text>
</comment>
<evidence type="ECO:0000256" key="7">
    <source>
        <dbReference type="ARBA" id="ARBA00023029"/>
    </source>
</evidence>
<dbReference type="PANTHER" id="PTHR42785">
    <property type="entry name" value="DNA TOPOISOMERASE, TYPE IA, CORE"/>
    <property type="match status" value="1"/>
</dbReference>
<dbReference type="Pfam" id="PF01396">
    <property type="entry name" value="Zn_ribbon_Top1"/>
    <property type="match status" value="3"/>
</dbReference>
<feature type="site" description="Interaction with DNA" evidence="10">
    <location>
        <position position="164"/>
    </location>
</feature>
<evidence type="ECO:0000259" key="12">
    <source>
        <dbReference type="PROSITE" id="PS52039"/>
    </source>
</evidence>